<dbReference type="InterPro" id="IPR043502">
    <property type="entry name" value="DNA/RNA_pol_sf"/>
</dbReference>
<dbReference type="EC" id="2.7.7.7" evidence="7"/>
<evidence type="ECO:0000313" key="12">
    <source>
        <dbReference type="Proteomes" id="UP000657075"/>
    </source>
</evidence>
<dbReference type="PRINTS" id="PR00106">
    <property type="entry name" value="DNAPOLB"/>
</dbReference>
<reference evidence="13" key="3">
    <citation type="submission" date="2022-09" db="EMBL/GenBank/DDBJ databases">
        <title>Complete genome sequence of Vulcanisaeta souniana.</title>
        <authorList>
            <person name="Kato S."/>
            <person name="Itoh T."/>
            <person name="Ohkuma M."/>
        </authorList>
    </citation>
    <scope>NUCLEOTIDE SEQUENCE [LARGE SCALE GENOMIC DNA]</scope>
    <source>
        <strain evidence="13">JCM 11219</strain>
    </source>
</reference>
<dbReference type="GeneID" id="76206657"/>
<dbReference type="SMART" id="SM00486">
    <property type="entry name" value="POLBc"/>
    <property type="match status" value="1"/>
</dbReference>
<reference evidence="11" key="2">
    <citation type="submission" date="2020-09" db="EMBL/GenBank/DDBJ databases">
        <authorList>
            <person name="Sun Q."/>
            <person name="Ohkuma M."/>
        </authorList>
    </citation>
    <scope>NUCLEOTIDE SEQUENCE</scope>
    <source>
        <strain evidence="11">JCM 11219</strain>
    </source>
</reference>
<dbReference type="PROSITE" id="PS00116">
    <property type="entry name" value="DNA_POLYMERASE_B"/>
    <property type="match status" value="1"/>
</dbReference>
<dbReference type="GO" id="GO:0003887">
    <property type="term" value="F:DNA-directed DNA polymerase activity"/>
    <property type="evidence" value="ECO:0007669"/>
    <property type="project" value="UniProtKB-KW"/>
</dbReference>
<organism evidence="11 12">
    <name type="scientific">Vulcanisaeta souniana JCM 11219</name>
    <dbReference type="NCBI Taxonomy" id="1293586"/>
    <lineage>
        <taxon>Archaea</taxon>
        <taxon>Thermoproteota</taxon>
        <taxon>Thermoprotei</taxon>
        <taxon>Thermoproteales</taxon>
        <taxon>Thermoproteaceae</taxon>
        <taxon>Vulcanisaeta</taxon>
    </lineage>
</organism>
<dbReference type="InterPro" id="IPR042087">
    <property type="entry name" value="DNA_pol_B_thumb"/>
</dbReference>
<comment type="catalytic activity">
    <reaction evidence="6 7">
        <text>DNA(n) + a 2'-deoxyribonucleoside 5'-triphosphate = DNA(n+1) + diphosphate</text>
        <dbReference type="Rhea" id="RHEA:22508"/>
        <dbReference type="Rhea" id="RHEA-COMP:17339"/>
        <dbReference type="Rhea" id="RHEA-COMP:17340"/>
        <dbReference type="ChEBI" id="CHEBI:33019"/>
        <dbReference type="ChEBI" id="CHEBI:61560"/>
        <dbReference type="ChEBI" id="CHEBI:173112"/>
        <dbReference type="EC" id="2.7.7.7"/>
    </reaction>
</comment>
<dbReference type="InterPro" id="IPR050240">
    <property type="entry name" value="DNA_pol_type-B"/>
</dbReference>
<evidence type="ECO:0000256" key="1">
    <source>
        <dbReference type="ARBA" id="ARBA00005755"/>
    </source>
</evidence>
<keyword evidence="5 7" id="KW-0238">DNA-binding</keyword>
<evidence type="ECO:0000256" key="5">
    <source>
        <dbReference type="ARBA" id="ARBA00023125"/>
    </source>
</evidence>
<protein>
    <recommendedName>
        <fullName evidence="7">DNA polymerase</fullName>
        <ecNumber evidence="7">2.7.7.7</ecNumber>
    </recommendedName>
</protein>
<keyword evidence="3 7" id="KW-0548">Nucleotidyltransferase</keyword>
<dbReference type="EMBL" id="AP026830">
    <property type="protein sequence ID" value="BDR92017.1"/>
    <property type="molecule type" value="Genomic_DNA"/>
</dbReference>
<dbReference type="InterPro" id="IPR017964">
    <property type="entry name" value="DNA-dir_DNA_pol_B_CS"/>
</dbReference>
<dbReference type="SUPFAM" id="SSF56672">
    <property type="entry name" value="DNA/RNA polymerases"/>
    <property type="match status" value="1"/>
</dbReference>
<evidence type="ECO:0000256" key="2">
    <source>
        <dbReference type="ARBA" id="ARBA00022679"/>
    </source>
</evidence>
<evidence type="ECO:0000256" key="7">
    <source>
        <dbReference type="RuleBase" id="RU000442"/>
    </source>
</evidence>
<evidence type="ECO:0000259" key="9">
    <source>
        <dbReference type="Pfam" id="PF03104"/>
    </source>
</evidence>
<feature type="domain" description="DNA-directed DNA polymerase family B multifunctional" evidence="8">
    <location>
        <begin position="379"/>
        <end position="762"/>
    </location>
</feature>
<dbReference type="Pfam" id="PF03104">
    <property type="entry name" value="DNA_pol_B_exo1"/>
    <property type="match status" value="1"/>
</dbReference>
<proteinExistence type="inferred from homology"/>
<dbReference type="GO" id="GO:0003677">
    <property type="term" value="F:DNA binding"/>
    <property type="evidence" value="ECO:0007669"/>
    <property type="project" value="UniProtKB-KW"/>
</dbReference>
<keyword evidence="7" id="KW-0235">DNA replication</keyword>
<feature type="domain" description="DNA-directed DNA polymerase family B exonuclease" evidence="9">
    <location>
        <begin position="110"/>
        <end position="291"/>
    </location>
</feature>
<dbReference type="InterPro" id="IPR012337">
    <property type="entry name" value="RNaseH-like_sf"/>
</dbReference>
<dbReference type="Gene3D" id="1.10.132.60">
    <property type="entry name" value="DNA polymerase family B, C-terminal domain"/>
    <property type="match status" value="1"/>
</dbReference>
<evidence type="ECO:0000313" key="13">
    <source>
        <dbReference type="Proteomes" id="UP001060771"/>
    </source>
</evidence>
<evidence type="ECO:0000259" key="8">
    <source>
        <dbReference type="Pfam" id="PF00136"/>
    </source>
</evidence>
<keyword evidence="2 7" id="KW-0808">Transferase</keyword>
<dbReference type="CDD" id="cd05536">
    <property type="entry name" value="POLBc_B3"/>
    <property type="match status" value="1"/>
</dbReference>
<dbReference type="Proteomes" id="UP001060771">
    <property type="component" value="Chromosome"/>
</dbReference>
<dbReference type="GO" id="GO:0000166">
    <property type="term" value="F:nucleotide binding"/>
    <property type="evidence" value="ECO:0007669"/>
    <property type="project" value="InterPro"/>
</dbReference>
<dbReference type="EMBL" id="BMNM01000001">
    <property type="protein sequence ID" value="GGI68561.1"/>
    <property type="molecule type" value="Genomic_DNA"/>
</dbReference>
<evidence type="ECO:0000256" key="6">
    <source>
        <dbReference type="ARBA" id="ARBA00049244"/>
    </source>
</evidence>
<dbReference type="InterPro" id="IPR006172">
    <property type="entry name" value="DNA-dir_DNA_pol_B"/>
</dbReference>
<dbReference type="OrthoDB" id="323192at2157"/>
<evidence type="ECO:0000256" key="4">
    <source>
        <dbReference type="ARBA" id="ARBA00022932"/>
    </source>
</evidence>
<dbReference type="PANTHER" id="PTHR10322:SF23">
    <property type="entry name" value="DNA POLYMERASE DELTA CATALYTIC SUBUNIT"/>
    <property type="match status" value="1"/>
</dbReference>
<dbReference type="NCBIfam" id="TIGR00592">
    <property type="entry name" value="pol2"/>
    <property type="match status" value="1"/>
</dbReference>
<evidence type="ECO:0000313" key="11">
    <source>
        <dbReference type="EMBL" id="GGI68561.1"/>
    </source>
</evidence>
<dbReference type="Gene3D" id="3.30.420.10">
    <property type="entry name" value="Ribonuclease H-like superfamily/Ribonuclease H"/>
    <property type="match status" value="1"/>
</dbReference>
<dbReference type="SUPFAM" id="SSF53098">
    <property type="entry name" value="Ribonuclease H-like"/>
    <property type="match status" value="1"/>
</dbReference>
<dbReference type="AlphaFoldDB" id="A0A830E6R6"/>
<gene>
    <name evidence="11" type="ORF">GCM10007112_01940</name>
    <name evidence="10" type="ORF">Vsou_11100</name>
</gene>
<dbReference type="InterPro" id="IPR023211">
    <property type="entry name" value="DNA_pol_palm_dom_sf"/>
</dbReference>
<dbReference type="Proteomes" id="UP000657075">
    <property type="component" value="Unassembled WGS sequence"/>
</dbReference>
<name>A0A830E6R6_9CREN</name>
<evidence type="ECO:0000256" key="3">
    <source>
        <dbReference type="ARBA" id="ARBA00022695"/>
    </source>
</evidence>
<dbReference type="CDD" id="cd05781">
    <property type="entry name" value="DNA_polB_B3_exo"/>
    <property type="match status" value="1"/>
</dbReference>
<reference evidence="11" key="1">
    <citation type="journal article" date="2014" name="Int. J. Syst. Evol. Microbiol.">
        <title>Complete genome sequence of Corynebacterium casei LMG S-19264T (=DSM 44701T), isolated from a smear-ripened cheese.</title>
        <authorList>
            <consortium name="US DOE Joint Genome Institute (JGI-PGF)"/>
            <person name="Walter F."/>
            <person name="Albersmeier A."/>
            <person name="Kalinowski J."/>
            <person name="Ruckert C."/>
        </authorList>
    </citation>
    <scope>NUCLEOTIDE SEQUENCE</scope>
    <source>
        <strain evidence="11">JCM 11219</strain>
    </source>
</reference>
<dbReference type="InterPro" id="IPR006133">
    <property type="entry name" value="DNA-dir_DNA_pol_B_exonuc"/>
</dbReference>
<dbReference type="Gene3D" id="1.10.287.690">
    <property type="entry name" value="Helix hairpin bin"/>
    <property type="match status" value="1"/>
</dbReference>
<keyword evidence="4 7" id="KW-0239">DNA-directed DNA polymerase</keyword>
<dbReference type="RefSeq" id="WP_188602315.1">
    <property type="nucleotide sequence ID" value="NZ_AP026830.1"/>
</dbReference>
<dbReference type="GO" id="GO:0006261">
    <property type="term" value="P:DNA-templated DNA replication"/>
    <property type="evidence" value="ECO:0007669"/>
    <property type="project" value="TreeGrafter"/>
</dbReference>
<comment type="similarity">
    <text evidence="1 7">Belongs to the DNA polymerase type-B family.</text>
</comment>
<accession>A0A830E6R6</accession>
<dbReference type="Gene3D" id="3.30.342.10">
    <property type="entry name" value="DNA Polymerase, chain B, domain 1"/>
    <property type="match status" value="1"/>
</dbReference>
<dbReference type="Pfam" id="PF00136">
    <property type="entry name" value="DNA_pol_B"/>
    <property type="match status" value="1"/>
</dbReference>
<reference evidence="10" key="4">
    <citation type="journal article" date="2023" name="Microbiol. Resour. Announc.">
        <title>Complete Genome Sequence of Vulcanisaeta souniana Strain IC-059, a Hyperthermophilic Archaeon Isolated from Hot Spring Water in Japan.</title>
        <authorList>
            <person name="Kato S."/>
            <person name="Itoh T."/>
            <person name="Wu L."/>
            <person name="Ma J."/>
            <person name="Ohkuma M."/>
        </authorList>
    </citation>
    <scope>NUCLEOTIDE SEQUENCE</scope>
    <source>
        <strain evidence="10">JCM 11219</strain>
    </source>
</reference>
<dbReference type="InterPro" id="IPR036397">
    <property type="entry name" value="RNaseH_sf"/>
</dbReference>
<dbReference type="Gene3D" id="3.90.1600.10">
    <property type="entry name" value="Palm domain of DNA polymerase"/>
    <property type="match status" value="1"/>
</dbReference>
<sequence length="784" mass="89295">MGLTLWLLDVTYGIVGNAPEIRLFGITNDGKRALVLDRSFRPYFYVLASGDVNAVFTNVKRKFEGRVLSVEVVKRRLFGNEVDAIKVTATIPEKIRELRELAAEIPGVEDVLEADIRFSQRYLLDMSIKPSNWVVVDQCEEVKGNYQVDLVCLAKTRPRMIEEHRLPSFRILVFDIEVYNPRGMPSPDRDPVIIISTMTKEDGIKMFVADDGKNDSKVIREFLDYFRRYDPDIVVGYNNNGFDWPYLVNRSSRVGVKLALSRMGSPPEPSVYGHWSIIGRANVDLYNFIEEINEIKVKSLDRAAEFFGIMKRDERVLIPGHRIHEYWDDESKRDQLLKYARDDIVSTYGLAEKLLPFAIQLSSISGLPLDQVGAASVGARVEWMIFYEAVKRGELAPNREERPYETYKGAVVLEPRPGLHEDIAVIDFSSMYPNIMMKYNVSPDTLVHGDCGDCNVAPEVSYKFRKAPEGLYPGLLRVLVDSRRRVRELMRGYPENSPEWVLLNERQRALKVMANAMYGYCGWLGARWYRREVAESVTAWGRNLLKTVIEKARSLGLPIIYGDTDSLFVRNISDKVEALIDYINNELGFEVKVDKVYRRVLFTEAKKRYVGLTVSGEIDIVGFEAVRGDWAEIAKDVQERVAEIVLSTGDVDRAVSYVKSIIDKVKAYQFNIDDVIIWKTLDKSLDDYKVLTPHVAAARQLVEAGYKVGKGDIVGYVIVKGGGAKLAYRVKPYMLVKDNREIDIDYYVEKQIVPAAMRILEVLGVKESQLMMGKTGKSILDYFS</sequence>
<dbReference type="InterPro" id="IPR006134">
    <property type="entry name" value="DNA-dir_DNA_pol_B_multi_dom"/>
</dbReference>
<evidence type="ECO:0000313" key="10">
    <source>
        <dbReference type="EMBL" id="BDR92017.1"/>
    </source>
</evidence>
<keyword evidence="13" id="KW-1185">Reference proteome</keyword>
<dbReference type="PANTHER" id="PTHR10322">
    <property type="entry name" value="DNA POLYMERASE CATALYTIC SUBUNIT"/>
    <property type="match status" value="1"/>
</dbReference>